<gene>
    <name evidence="2" type="ORF">GCM10007167_22950</name>
</gene>
<feature type="compositionally biased region" description="Basic and acidic residues" evidence="1">
    <location>
        <begin position="135"/>
        <end position="163"/>
    </location>
</feature>
<evidence type="ECO:0000313" key="3">
    <source>
        <dbReference type="Proteomes" id="UP000636453"/>
    </source>
</evidence>
<dbReference type="AlphaFoldDB" id="A0A918Z7W9"/>
<keyword evidence="3" id="KW-1185">Reference proteome</keyword>
<comment type="caution">
    <text evidence="2">The sequence shown here is derived from an EMBL/GenBank/DDBJ whole genome shotgun (WGS) entry which is preliminary data.</text>
</comment>
<evidence type="ECO:0000256" key="1">
    <source>
        <dbReference type="SAM" id="MobiDB-lite"/>
    </source>
</evidence>
<name>A0A918Z7W9_9GAMM</name>
<dbReference type="RefSeq" id="WP_189766640.1">
    <property type="nucleotide sequence ID" value="NZ_BNCF01000014.1"/>
</dbReference>
<dbReference type="Proteomes" id="UP000636453">
    <property type="component" value="Unassembled WGS sequence"/>
</dbReference>
<dbReference type="EMBL" id="BNCF01000014">
    <property type="protein sequence ID" value="GHE40238.1"/>
    <property type="molecule type" value="Genomic_DNA"/>
</dbReference>
<feature type="region of interest" description="Disordered" evidence="1">
    <location>
        <begin position="133"/>
        <end position="181"/>
    </location>
</feature>
<organism evidence="2 3">
    <name type="scientific">Vulcaniibacterium thermophilum</name>
    <dbReference type="NCBI Taxonomy" id="1169913"/>
    <lineage>
        <taxon>Bacteria</taxon>
        <taxon>Pseudomonadati</taxon>
        <taxon>Pseudomonadota</taxon>
        <taxon>Gammaproteobacteria</taxon>
        <taxon>Lysobacterales</taxon>
        <taxon>Lysobacteraceae</taxon>
        <taxon>Vulcaniibacterium</taxon>
    </lineage>
</organism>
<protein>
    <submittedName>
        <fullName evidence="2">Uncharacterized protein</fullName>
    </submittedName>
</protein>
<sequence length="181" mass="20716">MGTIGRPPGGDAYPADRDDLDSYRRAHAALEQLRVPVLVRSDNPHERLFVAALDGTGNSLYDDKPENVGRDLSRHRMRRDLRRVEERLQPRSVAVSAHVPGSRLCGNDEVASRAAIPELRCCAAARRLRSMRSPIAKDDRDDRFPPEPLRLRPDGRLPRTDRMFRRHEQHRRDQPHRARAG</sequence>
<reference evidence="2" key="1">
    <citation type="journal article" date="2014" name="Int. J. Syst. Evol. Microbiol.">
        <title>Complete genome sequence of Corynebacterium casei LMG S-19264T (=DSM 44701T), isolated from a smear-ripened cheese.</title>
        <authorList>
            <consortium name="US DOE Joint Genome Institute (JGI-PGF)"/>
            <person name="Walter F."/>
            <person name="Albersmeier A."/>
            <person name="Kalinowski J."/>
            <person name="Ruckert C."/>
        </authorList>
    </citation>
    <scope>NUCLEOTIDE SEQUENCE</scope>
    <source>
        <strain evidence="2">KCTC 32020</strain>
    </source>
</reference>
<feature type="compositionally biased region" description="Basic and acidic residues" evidence="1">
    <location>
        <begin position="170"/>
        <end position="181"/>
    </location>
</feature>
<proteinExistence type="predicted"/>
<reference evidence="2" key="2">
    <citation type="submission" date="2020-09" db="EMBL/GenBank/DDBJ databases">
        <authorList>
            <person name="Sun Q."/>
            <person name="Kim S."/>
        </authorList>
    </citation>
    <scope>NUCLEOTIDE SEQUENCE</scope>
    <source>
        <strain evidence="2">KCTC 32020</strain>
    </source>
</reference>
<accession>A0A918Z7W9</accession>
<evidence type="ECO:0000313" key="2">
    <source>
        <dbReference type="EMBL" id="GHE40238.1"/>
    </source>
</evidence>